<dbReference type="GO" id="GO:0046930">
    <property type="term" value="C:pore complex"/>
    <property type="evidence" value="ECO:0007669"/>
    <property type="project" value="UniProtKB-KW"/>
</dbReference>
<keyword evidence="9" id="KW-0472">Membrane</keyword>
<evidence type="ECO:0000313" key="14">
    <source>
        <dbReference type="Proteomes" id="UP000742786"/>
    </source>
</evidence>
<dbReference type="AlphaFoldDB" id="A0A916N1H4"/>
<keyword evidence="7" id="KW-0406">Ion transport</keyword>
<feature type="chain" id="PRO_5036988643" evidence="11">
    <location>
        <begin position="21"/>
        <end position="390"/>
    </location>
</feature>
<comment type="subcellular location">
    <subcellularLocation>
        <location evidence="1">Cell outer membrane</location>
        <topology evidence="1">Multi-pass membrane protein</topology>
    </subcellularLocation>
</comment>
<keyword evidence="8" id="KW-0626">Porin</keyword>
<dbReference type="RefSeq" id="WP_220636732.1">
    <property type="nucleotide sequence ID" value="NZ_CAJQUM010000001.1"/>
</dbReference>
<dbReference type="GO" id="GO:0006811">
    <property type="term" value="P:monoatomic ion transport"/>
    <property type="evidence" value="ECO:0007669"/>
    <property type="project" value="UniProtKB-KW"/>
</dbReference>
<accession>A0A916N1H4</accession>
<organism evidence="13 14">
    <name type="scientific">Georgfuchsia toluolica</name>
    <dbReference type="NCBI Taxonomy" id="424218"/>
    <lineage>
        <taxon>Bacteria</taxon>
        <taxon>Pseudomonadati</taxon>
        <taxon>Pseudomonadota</taxon>
        <taxon>Betaproteobacteria</taxon>
        <taxon>Nitrosomonadales</taxon>
        <taxon>Sterolibacteriaceae</taxon>
        <taxon>Georgfuchsia</taxon>
    </lineage>
</organism>
<evidence type="ECO:0000256" key="6">
    <source>
        <dbReference type="ARBA" id="ARBA00022729"/>
    </source>
</evidence>
<sequence>MQKKLIALAIAGLASTAVFAQTNVTLYGVADVTLESVKTSNAGPLTTLSDADYGNTGRVTSNSSYVGIKGTENLGNGLNALFQFETGFSADTGIYNGSGRDTFVGLSSQDFGTILAGNLTGATRALGNRMEMLPGNAGVGTAVSLLGNPLNGGNTGNTGTFDTRFANTVAYMTRNYNGLDFMVDYSFGENKQLEDGTGAGTQNGTKTWEIGANYVNGGWDLGYVYGRLDTGDNIAGNVDLVKNHRLGLGYTFDGGHKVTFQWDRQEFDPVGGGGDVKQNSYSLQGKYMVTPSGGLIADYTVAKDLDSGGTISDTGAKLITVGYLQNLSKRTMIKALYSRISNDDFAAYNFSTGAVGATNSAASVFAGTNTAGFGPGADVSAFAVGVRHSF</sequence>
<dbReference type="Gene3D" id="2.40.160.10">
    <property type="entry name" value="Porin"/>
    <property type="match status" value="1"/>
</dbReference>
<dbReference type="CDD" id="cd00342">
    <property type="entry name" value="gram_neg_porins"/>
    <property type="match status" value="1"/>
</dbReference>
<evidence type="ECO:0000256" key="10">
    <source>
        <dbReference type="ARBA" id="ARBA00023237"/>
    </source>
</evidence>
<dbReference type="PANTHER" id="PTHR34501:SF9">
    <property type="entry name" value="MAJOR OUTER MEMBRANE PROTEIN P.IA"/>
    <property type="match status" value="1"/>
</dbReference>
<keyword evidence="5" id="KW-0812">Transmembrane</keyword>
<keyword evidence="4" id="KW-1134">Transmembrane beta strand</keyword>
<dbReference type="Proteomes" id="UP000742786">
    <property type="component" value="Unassembled WGS sequence"/>
</dbReference>
<dbReference type="EMBL" id="CAJQUM010000001">
    <property type="protein sequence ID" value="CAG4884935.1"/>
    <property type="molecule type" value="Genomic_DNA"/>
</dbReference>
<keyword evidence="10" id="KW-0998">Cell outer membrane</keyword>
<evidence type="ECO:0000256" key="1">
    <source>
        <dbReference type="ARBA" id="ARBA00004571"/>
    </source>
</evidence>
<evidence type="ECO:0000256" key="11">
    <source>
        <dbReference type="SAM" id="SignalP"/>
    </source>
</evidence>
<evidence type="ECO:0000256" key="7">
    <source>
        <dbReference type="ARBA" id="ARBA00023065"/>
    </source>
</evidence>
<keyword evidence="6 11" id="KW-0732">Signal</keyword>
<evidence type="ECO:0000256" key="5">
    <source>
        <dbReference type="ARBA" id="ARBA00022692"/>
    </source>
</evidence>
<reference evidence="13" key="1">
    <citation type="submission" date="2021-04" db="EMBL/GenBank/DDBJ databases">
        <authorList>
            <person name="Hornung B."/>
        </authorList>
    </citation>
    <scope>NUCLEOTIDE SEQUENCE</scope>
    <source>
        <strain evidence="13">G5G6</strain>
    </source>
</reference>
<dbReference type="PRINTS" id="PR00184">
    <property type="entry name" value="NEISSPPORIN"/>
</dbReference>
<dbReference type="SUPFAM" id="SSF56935">
    <property type="entry name" value="Porins"/>
    <property type="match status" value="1"/>
</dbReference>
<dbReference type="InterPro" id="IPR023614">
    <property type="entry name" value="Porin_dom_sf"/>
</dbReference>
<dbReference type="GO" id="GO:0009279">
    <property type="term" value="C:cell outer membrane"/>
    <property type="evidence" value="ECO:0007669"/>
    <property type="project" value="UniProtKB-SubCell"/>
</dbReference>
<keyword evidence="14" id="KW-1185">Reference proteome</keyword>
<keyword evidence="3" id="KW-0813">Transport</keyword>
<proteinExistence type="predicted"/>
<evidence type="ECO:0000256" key="8">
    <source>
        <dbReference type="ARBA" id="ARBA00023114"/>
    </source>
</evidence>
<comment type="subunit">
    <text evidence="2">Homotrimer.</text>
</comment>
<feature type="signal peptide" evidence="11">
    <location>
        <begin position="1"/>
        <end position="20"/>
    </location>
</feature>
<evidence type="ECO:0000256" key="3">
    <source>
        <dbReference type="ARBA" id="ARBA00022448"/>
    </source>
</evidence>
<evidence type="ECO:0000256" key="4">
    <source>
        <dbReference type="ARBA" id="ARBA00022452"/>
    </source>
</evidence>
<evidence type="ECO:0000256" key="2">
    <source>
        <dbReference type="ARBA" id="ARBA00011233"/>
    </source>
</evidence>
<protein>
    <submittedName>
        <fullName evidence="13">Porin</fullName>
    </submittedName>
</protein>
<dbReference type="InterPro" id="IPR050298">
    <property type="entry name" value="Gram-neg_bact_OMP"/>
</dbReference>
<dbReference type="Pfam" id="PF13609">
    <property type="entry name" value="Porin_4"/>
    <property type="match status" value="1"/>
</dbReference>
<gene>
    <name evidence="13" type="ORF">GTOL_12818</name>
</gene>
<dbReference type="InterPro" id="IPR002299">
    <property type="entry name" value="Porin_Neis"/>
</dbReference>
<evidence type="ECO:0000313" key="13">
    <source>
        <dbReference type="EMBL" id="CAG4884935.1"/>
    </source>
</evidence>
<evidence type="ECO:0000259" key="12">
    <source>
        <dbReference type="Pfam" id="PF13609"/>
    </source>
</evidence>
<comment type="caution">
    <text evidence="13">The sequence shown here is derived from an EMBL/GenBank/DDBJ whole genome shotgun (WGS) entry which is preliminary data.</text>
</comment>
<dbReference type="PANTHER" id="PTHR34501">
    <property type="entry name" value="PROTEIN YDDL-RELATED"/>
    <property type="match status" value="1"/>
</dbReference>
<feature type="domain" description="Porin" evidence="12">
    <location>
        <begin position="7"/>
        <end position="344"/>
    </location>
</feature>
<dbReference type="GO" id="GO:0015288">
    <property type="term" value="F:porin activity"/>
    <property type="evidence" value="ECO:0007669"/>
    <property type="project" value="UniProtKB-KW"/>
</dbReference>
<dbReference type="InterPro" id="IPR033900">
    <property type="entry name" value="Gram_neg_porin_domain"/>
</dbReference>
<name>A0A916N1H4_9PROT</name>
<evidence type="ECO:0000256" key="9">
    <source>
        <dbReference type="ARBA" id="ARBA00023136"/>
    </source>
</evidence>